<dbReference type="Gene3D" id="3.40.220.10">
    <property type="entry name" value="Leucine Aminopeptidase, subunit E, domain 1"/>
    <property type="match status" value="1"/>
</dbReference>
<dbReference type="Pfam" id="PF21337">
    <property type="entry name" value="Peptidase_M17_N_1"/>
    <property type="match status" value="1"/>
</dbReference>
<dbReference type="STRING" id="637905.SVI_3086"/>
<dbReference type="Proteomes" id="UP000002350">
    <property type="component" value="Chromosome"/>
</dbReference>
<dbReference type="EMBL" id="AP011177">
    <property type="protein sequence ID" value="BAJ03057.1"/>
    <property type="molecule type" value="Genomic_DNA"/>
</dbReference>
<dbReference type="PANTHER" id="PTHR11963">
    <property type="entry name" value="LEUCINE AMINOPEPTIDASE-RELATED"/>
    <property type="match status" value="1"/>
</dbReference>
<feature type="compositionally biased region" description="Polar residues" evidence="6">
    <location>
        <begin position="7"/>
        <end position="22"/>
    </location>
</feature>
<accession>D4ZAL2</accession>
<sequence length="478" mass="52136">MPVTLLSYKNNPPQIDTSSSEHASNMTELLISGAQGTPLTILHTDAYSTWLAEQDTQTTNWLTTTQFNGKGMSLIPNGAGELSQAIYVSSELDSYWLCGDLVNQLPAGRYTIQGSDEQIKVAAFSWGLGAYKFDRYKRNDKVYPQLVLPTQAQVDEMNKLVRSVTIVRDLVNTPAADMMPQHLGETMEGLAKEFGASITQIVGDELLEQNYPTIHMVGRASENLPRLIDMTWGDENAPRVTLVGKGVCFDSGGLDLKPGAGMRLMKKDMGGAAHVIGLAHQIMASNLPIRLRVLVPAVENAVSANAFRPGDVIKTRKGITVEIDNTDAEGRLVLCDALAEANNDKPELMIDFATLTGAMRIALGTELPGFFSNDDQVAADMTQSGLKVQDPIWRMPLHKPYLELTGSDIADLANCGRVPQGGAITAALYLESFVDADISWSHFDVMAWNTRKLPGRPIGGEAFGIRAVFDYLQTRFVK</sequence>
<keyword evidence="3" id="KW-0645">Protease</keyword>
<evidence type="ECO:0000256" key="3">
    <source>
        <dbReference type="ARBA" id="ARBA00022670"/>
    </source>
</evidence>
<dbReference type="CDD" id="cd00433">
    <property type="entry name" value="Peptidase_M17"/>
    <property type="match status" value="1"/>
</dbReference>
<dbReference type="PANTHER" id="PTHR11963:SF20">
    <property type="entry name" value="PEPTIDASE B"/>
    <property type="match status" value="1"/>
</dbReference>
<gene>
    <name evidence="8" type="primary">pepA-2</name>
    <name evidence="8" type="ordered locus">SVI_3086</name>
</gene>
<evidence type="ECO:0000256" key="4">
    <source>
        <dbReference type="ARBA" id="ARBA00022801"/>
    </source>
</evidence>
<dbReference type="HOGENOM" id="CLU_013734_2_1_6"/>
<evidence type="ECO:0000313" key="8">
    <source>
        <dbReference type="EMBL" id="BAJ03057.1"/>
    </source>
</evidence>
<dbReference type="SUPFAM" id="SSF53187">
    <property type="entry name" value="Zn-dependent exopeptidases"/>
    <property type="match status" value="1"/>
</dbReference>
<dbReference type="eggNOG" id="COG0260">
    <property type="taxonomic scope" value="Bacteria"/>
</dbReference>
<protein>
    <submittedName>
        <fullName evidence="8">Cytosol aminopeptidase</fullName>
    </submittedName>
</protein>
<comment type="similarity">
    <text evidence="1">Belongs to the peptidase M17 family.</text>
</comment>
<name>D4ZAL2_SHEVD</name>
<dbReference type="InterPro" id="IPR000819">
    <property type="entry name" value="Peptidase_M17_C"/>
</dbReference>
<dbReference type="InterPro" id="IPR011356">
    <property type="entry name" value="Leucine_aapep/pepB"/>
</dbReference>
<dbReference type="GO" id="GO:0030145">
    <property type="term" value="F:manganese ion binding"/>
    <property type="evidence" value="ECO:0007669"/>
    <property type="project" value="InterPro"/>
</dbReference>
<dbReference type="InterPro" id="IPR048816">
    <property type="entry name" value="Peptidase_M17_N_1"/>
</dbReference>
<proteinExistence type="inferred from homology"/>
<organism evidence="8 9">
    <name type="scientific">Shewanella violacea (strain JCM 10179 / CIP 106290 / LMG 19151 / DSS12)</name>
    <dbReference type="NCBI Taxonomy" id="637905"/>
    <lineage>
        <taxon>Bacteria</taxon>
        <taxon>Pseudomonadati</taxon>
        <taxon>Pseudomonadota</taxon>
        <taxon>Gammaproteobacteria</taxon>
        <taxon>Alteromonadales</taxon>
        <taxon>Shewanellaceae</taxon>
        <taxon>Shewanella</taxon>
    </lineage>
</organism>
<dbReference type="Gene3D" id="3.40.630.10">
    <property type="entry name" value="Zn peptidases"/>
    <property type="match status" value="1"/>
</dbReference>
<keyword evidence="4" id="KW-0378">Hydrolase</keyword>
<dbReference type="InterPro" id="IPR043472">
    <property type="entry name" value="Macro_dom-like"/>
</dbReference>
<dbReference type="PROSITE" id="PS00631">
    <property type="entry name" value="CYTOSOL_AP"/>
    <property type="match status" value="1"/>
</dbReference>
<dbReference type="GO" id="GO:0005737">
    <property type="term" value="C:cytoplasm"/>
    <property type="evidence" value="ECO:0007669"/>
    <property type="project" value="InterPro"/>
</dbReference>
<evidence type="ECO:0000259" key="7">
    <source>
        <dbReference type="PROSITE" id="PS00631"/>
    </source>
</evidence>
<keyword evidence="9" id="KW-1185">Reference proteome</keyword>
<evidence type="ECO:0000256" key="1">
    <source>
        <dbReference type="ARBA" id="ARBA00009528"/>
    </source>
</evidence>
<dbReference type="KEGG" id="svo:SVI_3086"/>
<keyword evidence="5" id="KW-0464">Manganese</keyword>
<evidence type="ECO:0000313" key="9">
    <source>
        <dbReference type="Proteomes" id="UP000002350"/>
    </source>
</evidence>
<reference evidence="9" key="1">
    <citation type="journal article" date="2010" name="Mol. Biosyst.">
        <title>Complete genome sequence and comparative analysis of Shewanella violacea, a psychrophilic and piezophilic bacterium from deep sea floor sediments.</title>
        <authorList>
            <person name="Aono E."/>
            <person name="Baba T."/>
            <person name="Ara T."/>
            <person name="Nishi T."/>
            <person name="Nakamichi T."/>
            <person name="Inamoto E."/>
            <person name="Toyonaga H."/>
            <person name="Hasegawa M."/>
            <person name="Takai Y."/>
            <person name="Okumura Y."/>
            <person name="Baba M."/>
            <person name="Tomita M."/>
            <person name="Kato C."/>
            <person name="Oshima T."/>
            <person name="Nakasone K."/>
            <person name="Mori H."/>
        </authorList>
    </citation>
    <scope>NUCLEOTIDE SEQUENCE [LARGE SCALE GENOMIC DNA]</scope>
    <source>
        <strain evidence="9">JCM 10179 / CIP 106290 / LMG 19151 / DSS12</strain>
    </source>
</reference>
<evidence type="ECO:0000256" key="6">
    <source>
        <dbReference type="SAM" id="MobiDB-lite"/>
    </source>
</evidence>
<dbReference type="AlphaFoldDB" id="D4ZAL2"/>
<feature type="region of interest" description="Disordered" evidence="6">
    <location>
        <begin position="1"/>
        <end position="22"/>
    </location>
</feature>
<dbReference type="Pfam" id="PF00883">
    <property type="entry name" value="Peptidase_M17"/>
    <property type="match status" value="1"/>
</dbReference>
<dbReference type="PRINTS" id="PR00481">
    <property type="entry name" value="LAMNOPPTDASE"/>
</dbReference>
<dbReference type="GO" id="GO:0006508">
    <property type="term" value="P:proteolysis"/>
    <property type="evidence" value="ECO:0007669"/>
    <property type="project" value="UniProtKB-KW"/>
</dbReference>
<evidence type="ECO:0000256" key="2">
    <source>
        <dbReference type="ARBA" id="ARBA00022438"/>
    </source>
</evidence>
<evidence type="ECO:0000256" key="5">
    <source>
        <dbReference type="ARBA" id="ARBA00023211"/>
    </source>
</evidence>
<dbReference type="GO" id="GO:0070006">
    <property type="term" value="F:metalloaminopeptidase activity"/>
    <property type="evidence" value="ECO:0007669"/>
    <property type="project" value="InterPro"/>
</dbReference>
<keyword evidence="2 8" id="KW-0031">Aminopeptidase</keyword>
<feature type="domain" description="Cytosol aminopeptidase" evidence="7">
    <location>
        <begin position="325"/>
        <end position="332"/>
    </location>
</feature>